<comment type="caution">
    <text evidence="1">The sequence shown here is derived from an EMBL/GenBank/DDBJ whole genome shotgun (WGS) entry which is preliminary data.</text>
</comment>
<keyword evidence="2" id="KW-1185">Reference proteome</keyword>
<reference evidence="1" key="2">
    <citation type="submission" date="2020-11" db="EMBL/GenBank/DDBJ databases">
        <authorList>
            <person name="McCartney M.A."/>
            <person name="Auch B."/>
            <person name="Kono T."/>
            <person name="Mallez S."/>
            <person name="Becker A."/>
            <person name="Gohl D.M."/>
            <person name="Silverstein K.A.T."/>
            <person name="Koren S."/>
            <person name="Bechman K.B."/>
            <person name="Herman A."/>
            <person name="Abrahante J.E."/>
            <person name="Garbe J."/>
        </authorList>
    </citation>
    <scope>NUCLEOTIDE SEQUENCE</scope>
    <source>
        <strain evidence="1">Duluth1</strain>
        <tissue evidence="1">Whole animal</tissue>
    </source>
</reference>
<dbReference type="Proteomes" id="UP000828390">
    <property type="component" value="Unassembled WGS sequence"/>
</dbReference>
<proteinExistence type="predicted"/>
<evidence type="ECO:0000313" key="1">
    <source>
        <dbReference type="EMBL" id="KAH3820892.1"/>
    </source>
</evidence>
<dbReference type="AlphaFoldDB" id="A0A9D4GVX6"/>
<organism evidence="1 2">
    <name type="scientific">Dreissena polymorpha</name>
    <name type="common">Zebra mussel</name>
    <name type="synonym">Mytilus polymorpha</name>
    <dbReference type="NCBI Taxonomy" id="45954"/>
    <lineage>
        <taxon>Eukaryota</taxon>
        <taxon>Metazoa</taxon>
        <taxon>Spiralia</taxon>
        <taxon>Lophotrochozoa</taxon>
        <taxon>Mollusca</taxon>
        <taxon>Bivalvia</taxon>
        <taxon>Autobranchia</taxon>
        <taxon>Heteroconchia</taxon>
        <taxon>Euheterodonta</taxon>
        <taxon>Imparidentia</taxon>
        <taxon>Neoheterodontei</taxon>
        <taxon>Myida</taxon>
        <taxon>Dreissenoidea</taxon>
        <taxon>Dreissenidae</taxon>
        <taxon>Dreissena</taxon>
    </lineage>
</organism>
<gene>
    <name evidence="1" type="ORF">DPMN_122641</name>
</gene>
<name>A0A9D4GVX6_DREPO</name>
<sequence length="71" mass="8187">MSAPPQCCCLQCVLPNYPDSLTESTLPGNHMEDQGRVFLKNNLQRNTYQRTCDERLLTLSNTVLREPFTKR</sequence>
<evidence type="ECO:0000313" key="2">
    <source>
        <dbReference type="Proteomes" id="UP000828390"/>
    </source>
</evidence>
<accession>A0A9D4GVX6</accession>
<dbReference type="EMBL" id="JAIWYP010000005">
    <property type="protein sequence ID" value="KAH3820892.1"/>
    <property type="molecule type" value="Genomic_DNA"/>
</dbReference>
<protein>
    <submittedName>
        <fullName evidence="1">Uncharacterized protein</fullName>
    </submittedName>
</protein>
<reference evidence="1" key="1">
    <citation type="journal article" date="2019" name="bioRxiv">
        <title>The Genome of the Zebra Mussel, Dreissena polymorpha: A Resource for Invasive Species Research.</title>
        <authorList>
            <person name="McCartney M.A."/>
            <person name="Auch B."/>
            <person name="Kono T."/>
            <person name="Mallez S."/>
            <person name="Zhang Y."/>
            <person name="Obille A."/>
            <person name="Becker A."/>
            <person name="Abrahante J.E."/>
            <person name="Garbe J."/>
            <person name="Badalamenti J.P."/>
            <person name="Herman A."/>
            <person name="Mangelson H."/>
            <person name="Liachko I."/>
            <person name="Sullivan S."/>
            <person name="Sone E.D."/>
            <person name="Koren S."/>
            <person name="Silverstein K.A.T."/>
            <person name="Beckman K.B."/>
            <person name="Gohl D.M."/>
        </authorList>
    </citation>
    <scope>NUCLEOTIDE SEQUENCE</scope>
    <source>
        <strain evidence="1">Duluth1</strain>
        <tissue evidence="1">Whole animal</tissue>
    </source>
</reference>